<protein>
    <submittedName>
        <fullName evidence="2">Glutamate [NMDA] receptor subunit 1</fullName>
    </submittedName>
</protein>
<feature type="signal peptide" evidence="1">
    <location>
        <begin position="1"/>
        <end position="20"/>
    </location>
</feature>
<sequence>MKRMFSSMLLLLAISSSTQSQKLEYPSFFNIGGVLSNNDSETHFSMVIAHLNFDQQYVPRGVTYYDKTIRIDKNPIKTALDVCKHLISRRASPLVMQHFPIKTFTFLS</sequence>
<accession>A0A8D8BGU5</accession>
<organism evidence="2">
    <name type="scientific">Culex pipiens</name>
    <name type="common">House mosquito</name>
    <dbReference type="NCBI Taxonomy" id="7175"/>
    <lineage>
        <taxon>Eukaryota</taxon>
        <taxon>Metazoa</taxon>
        <taxon>Ecdysozoa</taxon>
        <taxon>Arthropoda</taxon>
        <taxon>Hexapoda</taxon>
        <taxon>Insecta</taxon>
        <taxon>Pterygota</taxon>
        <taxon>Neoptera</taxon>
        <taxon>Endopterygota</taxon>
        <taxon>Diptera</taxon>
        <taxon>Nematocera</taxon>
        <taxon>Culicoidea</taxon>
        <taxon>Culicidae</taxon>
        <taxon>Culicinae</taxon>
        <taxon>Culicini</taxon>
        <taxon>Culex</taxon>
        <taxon>Culex</taxon>
    </lineage>
</organism>
<dbReference type="EMBL" id="HBUE01076299">
    <property type="protein sequence ID" value="CAG6475219.1"/>
    <property type="molecule type" value="Transcribed_RNA"/>
</dbReference>
<proteinExistence type="predicted"/>
<evidence type="ECO:0000313" key="2">
    <source>
        <dbReference type="EMBL" id="CAG6475217.1"/>
    </source>
</evidence>
<dbReference type="Gene3D" id="3.40.50.2300">
    <property type="match status" value="1"/>
</dbReference>
<keyword evidence="2" id="KW-0675">Receptor</keyword>
<feature type="chain" id="PRO_5036260413" evidence="1">
    <location>
        <begin position="21"/>
        <end position="108"/>
    </location>
</feature>
<dbReference type="AlphaFoldDB" id="A0A8D8BGU5"/>
<dbReference type="EMBL" id="HBUE01076290">
    <property type="protein sequence ID" value="CAG6475206.1"/>
    <property type="molecule type" value="Transcribed_RNA"/>
</dbReference>
<keyword evidence="1" id="KW-0732">Signal</keyword>
<evidence type="ECO:0000256" key="1">
    <source>
        <dbReference type="SAM" id="SignalP"/>
    </source>
</evidence>
<name>A0A8D8BGU5_CULPI</name>
<reference evidence="2" key="1">
    <citation type="submission" date="2021-05" db="EMBL/GenBank/DDBJ databases">
        <authorList>
            <person name="Alioto T."/>
            <person name="Alioto T."/>
            <person name="Gomez Garrido J."/>
        </authorList>
    </citation>
    <scope>NUCLEOTIDE SEQUENCE</scope>
</reference>
<dbReference type="EMBL" id="HBUE01076298">
    <property type="protein sequence ID" value="CAG6475217.1"/>
    <property type="molecule type" value="Transcribed_RNA"/>
</dbReference>